<feature type="region of interest" description="Disordered" evidence="4">
    <location>
        <begin position="38"/>
        <end position="60"/>
    </location>
</feature>
<dbReference type="Pfam" id="PF01522">
    <property type="entry name" value="Polysacc_deac_1"/>
    <property type="match status" value="1"/>
</dbReference>
<dbReference type="PANTHER" id="PTHR34216:SF3">
    <property type="entry name" value="POLY-BETA-1,6-N-ACETYL-D-GLUCOSAMINE N-DEACETYLASE"/>
    <property type="match status" value="1"/>
</dbReference>
<evidence type="ECO:0000313" key="8">
    <source>
        <dbReference type="Proteomes" id="UP000024559"/>
    </source>
</evidence>
<evidence type="ECO:0000259" key="6">
    <source>
        <dbReference type="Pfam" id="PF01522"/>
    </source>
</evidence>
<organism evidence="7 8">
    <name type="scientific">Streptococcus thermophilus M17PTZA496</name>
    <dbReference type="NCBI Taxonomy" id="1433289"/>
    <lineage>
        <taxon>Bacteria</taxon>
        <taxon>Bacillati</taxon>
        <taxon>Bacillota</taxon>
        <taxon>Bacilli</taxon>
        <taxon>Lactobacillales</taxon>
        <taxon>Streptococcaceae</taxon>
        <taxon>Streptococcus</taxon>
    </lineage>
</organism>
<dbReference type="GO" id="GO:0005576">
    <property type="term" value="C:extracellular region"/>
    <property type="evidence" value="ECO:0007669"/>
    <property type="project" value="UniProtKB-SubCell"/>
</dbReference>
<evidence type="ECO:0000256" key="1">
    <source>
        <dbReference type="ARBA" id="ARBA00004613"/>
    </source>
</evidence>
<dbReference type="Proteomes" id="UP000024559">
    <property type="component" value="Chromosome"/>
</dbReference>
<evidence type="ECO:0000256" key="4">
    <source>
        <dbReference type="SAM" id="MobiDB-lite"/>
    </source>
</evidence>
<keyword evidence="5" id="KW-0812">Transmembrane</keyword>
<dbReference type="InterPro" id="IPR011330">
    <property type="entry name" value="Glyco_hydro/deAcase_b/a-brl"/>
</dbReference>
<keyword evidence="2" id="KW-0732">Signal</keyword>
<protein>
    <submittedName>
        <fullName evidence="7">Polysaccharide deacetylase</fullName>
    </submittedName>
</protein>
<dbReference type="GO" id="GO:0016810">
    <property type="term" value="F:hydrolase activity, acting on carbon-nitrogen (but not peptide) bonds"/>
    <property type="evidence" value="ECO:0007669"/>
    <property type="project" value="InterPro"/>
</dbReference>
<comment type="caution">
    <text evidence="7">The sequence shown here is derived from an EMBL/GenBank/DDBJ whole genome shotgun (WGS) entry which is preliminary data.</text>
</comment>
<evidence type="ECO:0000313" key="7">
    <source>
        <dbReference type="EMBL" id="ETW91822.1"/>
    </source>
</evidence>
<keyword evidence="5" id="KW-0472">Membrane</keyword>
<dbReference type="SUPFAM" id="SSF88713">
    <property type="entry name" value="Glycoside hydrolase/deacetylase"/>
    <property type="match status" value="1"/>
</dbReference>
<feature type="compositionally biased region" description="Low complexity" evidence="4">
    <location>
        <begin position="39"/>
        <end position="50"/>
    </location>
</feature>
<evidence type="ECO:0000256" key="2">
    <source>
        <dbReference type="ARBA" id="ARBA00022729"/>
    </source>
</evidence>
<dbReference type="AlphaFoldDB" id="A0A0E2QKE1"/>
<comment type="subcellular location">
    <subcellularLocation>
        <location evidence="1">Secreted</location>
    </subcellularLocation>
</comment>
<dbReference type="InterPro" id="IPR051398">
    <property type="entry name" value="Polysacch_Deacetylase"/>
</dbReference>
<gene>
    <name evidence="7" type="ORF">X841_00735</name>
</gene>
<keyword evidence="5" id="KW-1133">Transmembrane helix</keyword>
<feature type="transmembrane region" description="Helical" evidence="5">
    <location>
        <begin position="7"/>
        <end position="27"/>
    </location>
</feature>
<evidence type="ECO:0000256" key="3">
    <source>
        <dbReference type="SAM" id="Coils"/>
    </source>
</evidence>
<accession>A0A0E2QKE1</accession>
<dbReference type="PANTHER" id="PTHR34216">
    <property type="match status" value="1"/>
</dbReference>
<reference evidence="8" key="1">
    <citation type="submission" date="2013-12" db="EMBL/GenBank/DDBJ databases">
        <title>Genome sequences of Streptococcus thermophilus strains MTH17CL396 and M17PTZA496 isolated from Fontina cheese in Valle d'Aosta region (Italy).</title>
        <authorList>
            <person name="Treu L."/>
            <person name="Giacomini A."/>
            <person name="Corich V."/>
            <person name="Vendramin V."/>
            <person name="Bovo B."/>
        </authorList>
    </citation>
    <scope>NUCLEOTIDE SEQUENCE [LARGE SCALE GENOMIC DNA]</scope>
    <source>
        <strain evidence="8">M17PTZA496</strain>
    </source>
</reference>
<evidence type="ECO:0000256" key="5">
    <source>
        <dbReference type="SAM" id="Phobius"/>
    </source>
</evidence>
<dbReference type="RefSeq" id="WP_071417287.1">
    <property type="nucleotide sequence ID" value="NZ_CM002372.1"/>
</dbReference>
<feature type="domain" description="NodB homology" evidence="6">
    <location>
        <begin position="285"/>
        <end position="349"/>
    </location>
</feature>
<dbReference type="GO" id="GO:0005975">
    <property type="term" value="P:carbohydrate metabolic process"/>
    <property type="evidence" value="ECO:0007669"/>
    <property type="project" value="InterPro"/>
</dbReference>
<dbReference type="Gene3D" id="3.20.20.370">
    <property type="entry name" value="Glycoside hydrolase/deacetylase"/>
    <property type="match status" value="1"/>
</dbReference>
<sequence length="432" mass="48851">MKHTHKIILAVTSVCTVIILGVSIFFVTQAVTNNKLENTSQTTQHSSSSSKPVEDKQTTKQLDQAKQLAASYHYDEAIALLEKDDAKEAQQLLATLKKEKESLVKWEDPTKISHVFFHSLIVDPAKAFHTQQAQGYKDYMVTISEFNKTLDQLYKNNYVLVNLNGLVKKGTDGKLTFTGVSLPEGKKPLILSQDDVSYYEYMDNSGFPSKLIVDKQNQIKNIYIDNKKETVGDYDMVPLIDSFIKKHPDFSYQGAKGTLALTGYNGVLGYRTSKSEYGDNEKTNKEIEAAKKVADQLKKDGWSFASHTWGHLNMTQASLADIQQDNERWQNEVAPILGKTNILIYPFGADISDWQPYSEANQKFAYLKQQGFDIFCNVDASTPAWGQLGTDYYRNARINIDGIRFEVDLKGENPILDQFINVKEVYDQKDRG</sequence>
<dbReference type="PATRIC" id="fig|1433289.7.peg.118"/>
<dbReference type="HOGENOM" id="CLU_040270_0_0_9"/>
<keyword evidence="3" id="KW-0175">Coiled coil</keyword>
<proteinExistence type="predicted"/>
<dbReference type="InterPro" id="IPR002509">
    <property type="entry name" value="NODB_dom"/>
</dbReference>
<name>A0A0E2QKE1_STRTR</name>
<feature type="coiled-coil region" evidence="3">
    <location>
        <begin position="280"/>
        <end position="332"/>
    </location>
</feature>
<dbReference type="EMBL" id="AZJT01000007">
    <property type="protein sequence ID" value="ETW91822.1"/>
    <property type="molecule type" value="Genomic_DNA"/>
</dbReference>